<evidence type="ECO:0000256" key="1">
    <source>
        <dbReference type="SAM" id="MobiDB-lite"/>
    </source>
</evidence>
<comment type="caution">
    <text evidence="2">The sequence shown here is derived from an EMBL/GenBank/DDBJ whole genome shotgun (WGS) entry which is preliminary data.</text>
</comment>
<dbReference type="Proteomes" id="UP000266906">
    <property type="component" value="Unassembled WGS sequence"/>
</dbReference>
<feature type="region of interest" description="Disordered" evidence="1">
    <location>
        <begin position="1"/>
        <end position="48"/>
    </location>
</feature>
<proteinExistence type="predicted"/>
<protein>
    <submittedName>
        <fullName evidence="2">Uncharacterized protein</fullName>
    </submittedName>
</protein>
<feature type="region of interest" description="Disordered" evidence="1">
    <location>
        <begin position="125"/>
        <end position="160"/>
    </location>
</feature>
<sequence length="160" mass="17271">MPSGGARARSGPPPDPNALRRDRDAGDWTILPADGRPGPTPEWPLPDPTVREEELWEGLWAKPQAIVWERNGQELEAALYVRRFTEAERGDSPVTLTTAVRQMADSLGLTVPGMRANRWRIAPAEAPSAPAATGPARAAVADTGRRSARSRFQVVSGDGE</sequence>
<gene>
    <name evidence="2" type="ORF">EDD38_7438</name>
</gene>
<feature type="compositionally biased region" description="Low complexity" evidence="1">
    <location>
        <begin position="125"/>
        <end position="141"/>
    </location>
</feature>
<dbReference type="AlphaFoldDB" id="A0A3N4R176"/>
<accession>A0A3N4R176</accession>
<feature type="compositionally biased region" description="Pro residues" evidence="1">
    <location>
        <begin position="38"/>
        <end position="47"/>
    </location>
</feature>
<dbReference type="EMBL" id="RKQG01000004">
    <property type="protein sequence ID" value="RPE27293.1"/>
    <property type="molecule type" value="Genomic_DNA"/>
</dbReference>
<reference evidence="2 3" key="1">
    <citation type="submission" date="2018-11" db="EMBL/GenBank/DDBJ databases">
        <title>Sequencing the genomes of 1000 actinobacteria strains.</title>
        <authorList>
            <person name="Klenk H.-P."/>
        </authorList>
    </citation>
    <scope>NUCLEOTIDE SEQUENCE [LARGE SCALE GENOMIC DNA]</scope>
    <source>
        <strain evidence="2 3">DSM 44781</strain>
    </source>
</reference>
<evidence type="ECO:0000313" key="3">
    <source>
        <dbReference type="Proteomes" id="UP000266906"/>
    </source>
</evidence>
<keyword evidence="3" id="KW-1185">Reference proteome</keyword>
<evidence type="ECO:0000313" key="2">
    <source>
        <dbReference type="EMBL" id="RPE27293.1"/>
    </source>
</evidence>
<dbReference type="RefSeq" id="WP_244260337.1">
    <property type="nucleotide sequence ID" value="NZ_RKQG01000004.1"/>
</dbReference>
<name>A0A3N4R176_9ACTN</name>
<organism evidence="2 3">
    <name type="scientific">Kitasatospora cineracea</name>
    <dbReference type="NCBI Taxonomy" id="88074"/>
    <lineage>
        <taxon>Bacteria</taxon>
        <taxon>Bacillati</taxon>
        <taxon>Actinomycetota</taxon>
        <taxon>Actinomycetes</taxon>
        <taxon>Kitasatosporales</taxon>
        <taxon>Streptomycetaceae</taxon>
        <taxon>Kitasatospora</taxon>
    </lineage>
</organism>